<accession>A0A1Y1UVK2</accession>
<evidence type="ECO:0000256" key="2">
    <source>
        <dbReference type="ARBA" id="ARBA00012573"/>
    </source>
</evidence>
<evidence type="ECO:0000256" key="5">
    <source>
        <dbReference type="ARBA" id="ARBA00034031"/>
    </source>
</evidence>
<reference evidence="10 11" key="1">
    <citation type="submission" date="2016-08" db="EMBL/GenBank/DDBJ databases">
        <title>Genomes of anaerobic fungi encode conserved fungal cellulosomes for biomass hydrolysis.</title>
        <authorList>
            <consortium name="DOE Joint Genome Institute"/>
            <person name="Haitjema C.H."/>
            <person name="Gilmore S.P."/>
            <person name="Henske J.K."/>
            <person name="Solomon K.V."/>
            <person name="De Groot R."/>
            <person name="Kuo A."/>
            <person name="Mondo S.J."/>
            <person name="Salamov A.A."/>
            <person name="Labutti K."/>
            <person name="Zhao Z."/>
            <person name="Chiniquy J."/>
            <person name="Barry K."/>
            <person name="Brewer H.M."/>
            <person name="Purvine S.O."/>
            <person name="Wright A.T."/>
            <person name="Boxma B."/>
            <person name="Van Alen T."/>
            <person name="Hackstein J.H."/>
            <person name="Baker S.E."/>
            <person name="Grigoriev I.V."/>
            <person name="O'Malley M.A."/>
        </authorList>
    </citation>
    <scope>NUCLEOTIDE SEQUENCE [LARGE SCALE GENOMIC DNA]</scope>
    <source>
        <strain evidence="11">finn</strain>
    </source>
</reference>
<reference evidence="10 11" key="2">
    <citation type="submission" date="2016-08" db="EMBL/GenBank/DDBJ databases">
        <title>Pervasive Adenine N6-methylation of Active Genes in Fungi.</title>
        <authorList>
            <consortium name="DOE Joint Genome Institute"/>
            <person name="Mondo S.J."/>
            <person name="Dannebaum R.O."/>
            <person name="Kuo R.C."/>
            <person name="Labutti K."/>
            <person name="Haridas S."/>
            <person name="Kuo A."/>
            <person name="Salamov A."/>
            <person name="Ahrendt S.R."/>
            <person name="Lipzen A."/>
            <person name="Sullivan W."/>
            <person name="Andreopoulos W.B."/>
            <person name="Clum A."/>
            <person name="Lindquist E."/>
            <person name="Daum C."/>
            <person name="Ramamoorthy G.K."/>
            <person name="Gryganskyi A."/>
            <person name="Culley D."/>
            <person name="Magnuson J.K."/>
            <person name="James T.Y."/>
            <person name="O'Malley M.A."/>
            <person name="Stajich J.E."/>
            <person name="Spatafora J.W."/>
            <person name="Visel A."/>
            <person name="Grigoriev I.V."/>
        </authorList>
    </citation>
    <scope>NUCLEOTIDE SEQUENCE [LARGE SCALE GENOMIC DNA]</scope>
    <source>
        <strain evidence="11">finn</strain>
    </source>
</reference>
<dbReference type="GO" id="GO:0000379">
    <property type="term" value="P:tRNA-type intron splice site recognition and cleavage"/>
    <property type="evidence" value="ECO:0007669"/>
    <property type="project" value="InterPro"/>
</dbReference>
<dbReference type="Pfam" id="PF01974">
    <property type="entry name" value="tRNA_int_endo"/>
    <property type="match status" value="1"/>
</dbReference>
<dbReference type="SUPFAM" id="SSF53032">
    <property type="entry name" value="tRNA-intron endonuclease catalytic domain-like"/>
    <property type="match status" value="1"/>
</dbReference>
<evidence type="ECO:0000259" key="9">
    <source>
        <dbReference type="Pfam" id="PF26577"/>
    </source>
</evidence>
<dbReference type="InterPro" id="IPR059049">
    <property type="entry name" value="TSEN34_N"/>
</dbReference>
<evidence type="ECO:0000256" key="7">
    <source>
        <dbReference type="SAM" id="MobiDB-lite"/>
    </source>
</evidence>
<evidence type="ECO:0000256" key="1">
    <source>
        <dbReference type="ARBA" id="ARBA00008078"/>
    </source>
</evidence>
<proteinExistence type="inferred from homology"/>
<comment type="similarity">
    <text evidence="1">Belongs to the tRNA-intron endonuclease family.</text>
</comment>
<dbReference type="EMBL" id="MCFH01000071">
    <property type="protein sequence ID" value="ORX42081.1"/>
    <property type="molecule type" value="Genomic_DNA"/>
</dbReference>
<feature type="compositionally biased region" description="Basic and acidic residues" evidence="7">
    <location>
        <begin position="99"/>
        <end position="115"/>
    </location>
</feature>
<feature type="domain" description="tRNA intron endonuclease catalytic" evidence="8">
    <location>
        <begin position="289"/>
        <end position="375"/>
    </location>
</feature>
<comment type="caution">
    <text evidence="10">The sequence shown here is derived from an EMBL/GenBank/DDBJ whole genome shotgun (WGS) entry which is preliminary data.</text>
</comment>
<feature type="compositionally biased region" description="Low complexity" evidence="7">
    <location>
        <begin position="207"/>
        <end position="228"/>
    </location>
</feature>
<evidence type="ECO:0000313" key="10">
    <source>
        <dbReference type="EMBL" id="ORX42081.1"/>
    </source>
</evidence>
<evidence type="ECO:0000259" key="8">
    <source>
        <dbReference type="Pfam" id="PF01974"/>
    </source>
</evidence>
<dbReference type="AlphaFoldDB" id="A0A1Y1UVK2"/>
<sequence length="384" mass="44737">MEKESRIPVHIVNGNAFIWDPEDVINLRIKYRIVGSLVGLLPKCPLQNIFSSLPLHLLPEEVSLLLEKGCIYLINDKKAHHKPNSSEIKLFKEEEEKLKEKDNQDFQKQKNEHMLRNLNKKNNKNNIKNNTNNKKLTNDNDNRNTNNNNEIENISNEKDNNTNGISNDNFKNSNISNEKDNNTNGISNDNFKTLTNPNNIKEKENNNDYNNDINNGDNNNAGLNNSNSCVPKKKKKEKEKSQLIHIQTNSKKLPWYDPSKNNHENECYTLEEAKSKNIWNYPNTPNENMKYKIFCDIWGKPEKYYITSGSKYGSDYLIYPGDPIQYHSNFIATVVYDTNFNYSPKYIIKYGRLGTNVKKTHLLCNIDQSTQKINYYSIEWSSWI</sequence>
<feature type="region of interest" description="Disordered" evidence="7">
    <location>
        <begin position="99"/>
        <end position="241"/>
    </location>
</feature>
<dbReference type="PIRSF" id="PIRSF017250">
    <property type="entry name" value="tRNA_splic_SEN34"/>
    <property type="match status" value="1"/>
</dbReference>
<dbReference type="GO" id="GO:0000214">
    <property type="term" value="C:tRNA-intron endonuclease complex"/>
    <property type="evidence" value="ECO:0007669"/>
    <property type="project" value="InterPro"/>
</dbReference>
<dbReference type="PANTHER" id="PTHR13070:SF0">
    <property type="entry name" value="TRNA-SPLICING ENDONUCLEASE SUBUNIT SEN34"/>
    <property type="match status" value="1"/>
</dbReference>
<keyword evidence="4" id="KW-0456">Lyase</keyword>
<gene>
    <name evidence="10" type="ORF">BCR36DRAFT_338048</name>
</gene>
<dbReference type="STRING" id="1754191.A0A1Y1UVK2"/>
<feature type="compositionally biased region" description="Polar residues" evidence="7">
    <location>
        <begin position="162"/>
        <end position="195"/>
    </location>
</feature>
<dbReference type="EC" id="4.6.1.16" evidence="2"/>
<feature type="compositionally biased region" description="Low complexity" evidence="7">
    <location>
        <begin position="124"/>
        <end position="135"/>
    </location>
</feature>
<dbReference type="CDD" id="cd22363">
    <property type="entry name" value="tRNA-intron_lyase_C"/>
    <property type="match status" value="1"/>
</dbReference>
<dbReference type="PANTHER" id="PTHR13070">
    <property type="entry name" value="TRNA-SPLICING ENDONUCLEASE SUBUNIT SEN34-RELATED"/>
    <property type="match status" value="1"/>
</dbReference>
<feature type="active site" evidence="6">
    <location>
        <position position="327"/>
    </location>
</feature>
<dbReference type="OrthoDB" id="48041at2759"/>
<dbReference type="Gene3D" id="3.40.1350.10">
    <property type="match status" value="1"/>
</dbReference>
<keyword evidence="3" id="KW-0819">tRNA processing</keyword>
<dbReference type="Pfam" id="PF26577">
    <property type="entry name" value="TSEN34_N"/>
    <property type="match status" value="1"/>
</dbReference>
<comment type="catalytic activity">
    <reaction evidence="5">
        <text>pretRNA = a 3'-half-tRNA molecule with a 5'-OH end + a 5'-half-tRNA molecule with a 2',3'-cyclic phosphate end + an intron with a 2',3'-cyclic phosphate and a 5'-hydroxyl terminus.</text>
        <dbReference type="EC" id="4.6.1.16"/>
    </reaction>
</comment>
<dbReference type="InterPro" id="IPR006677">
    <property type="entry name" value="tRNA_intron_Endonuc_cat-like"/>
</dbReference>
<feature type="domain" description="TSEN34 N-terminal" evidence="9">
    <location>
        <begin position="7"/>
        <end position="76"/>
    </location>
</feature>
<dbReference type="GO" id="GO:0003676">
    <property type="term" value="F:nucleic acid binding"/>
    <property type="evidence" value="ECO:0007669"/>
    <property type="project" value="InterPro"/>
</dbReference>
<name>A0A1Y1UVK2_9FUNG</name>
<feature type="active site" evidence="6">
    <location>
        <position position="319"/>
    </location>
</feature>
<feature type="active site" evidence="6">
    <location>
        <position position="359"/>
    </location>
</feature>
<evidence type="ECO:0000256" key="4">
    <source>
        <dbReference type="ARBA" id="ARBA00023239"/>
    </source>
</evidence>
<organism evidence="10 11">
    <name type="scientific">Piromyces finnis</name>
    <dbReference type="NCBI Taxonomy" id="1754191"/>
    <lineage>
        <taxon>Eukaryota</taxon>
        <taxon>Fungi</taxon>
        <taxon>Fungi incertae sedis</taxon>
        <taxon>Chytridiomycota</taxon>
        <taxon>Chytridiomycota incertae sedis</taxon>
        <taxon>Neocallimastigomycetes</taxon>
        <taxon>Neocallimastigales</taxon>
        <taxon>Neocallimastigaceae</taxon>
        <taxon>Piromyces</taxon>
    </lineage>
</organism>
<protein>
    <recommendedName>
        <fullName evidence="2">tRNA-intron lyase</fullName>
        <ecNumber evidence="2">4.6.1.16</ecNumber>
    </recommendedName>
</protein>
<evidence type="ECO:0000313" key="11">
    <source>
        <dbReference type="Proteomes" id="UP000193719"/>
    </source>
</evidence>
<dbReference type="Proteomes" id="UP000193719">
    <property type="component" value="Unassembled WGS sequence"/>
</dbReference>
<dbReference type="InterPro" id="IPR011856">
    <property type="entry name" value="tRNA_endonuc-like_dom_sf"/>
</dbReference>
<evidence type="ECO:0000256" key="3">
    <source>
        <dbReference type="ARBA" id="ARBA00022694"/>
    </source>
</evidence>
<dbReference type="GO" id="GO:0000213">
    <property type="term" value="F:tRNA-intron lyase activity"/>
    <property type="evidence" value="ECO:0007669"/>
    <property type="project" value="UniProtKB-EC"/>
</dbReference>
<evidence type="ECO:0000256" key="6">
    <source>
        <dbReference type="PIRSR" id="PIRSR017250-50"/>
    </source>
</evidence>
<dbReference type="InterPro" id="IPR036167">
    <property type="entry name" value="tRNA_intron_Endo_cat-like_sf"/>
</dbReference>
<keyword evidence="11" id="KW-1185">Reference proteome</keyword>
<feature type="compositionally biased region" description="Low complexity" evidence="7">
    <location>
        <begin position="143"/>
        <end position="154"/>
    </location>
</feature>
<dbReference type="InterPro" id="IPR016690">
    <property type="entry name" value="TSEN34"/>
</dbReference>